<feature type="region of interest" description="Disordered" evidence="6">
    <location>
        <begin position="16"/>
        <end position="36"/>
    </location>
</feature>
<dbReference type="PROSITE" id="PS50888">
    <property type="entry name" value="BHLH"/>
    <property type="match status" value="1"/>
</dbReference>
<reference evidence="9" key="1">
    <citation type="journal article" date="2016" name="Genome Announc.">
        <title>Draft genome sequences of fungus Aspergillus calidoustus.</title>
        <authorList>
            <person name="Horn F."/>
            <person name="Linde J."/>
            <person name="Mattern D.J."/>
            <person name="Walther G."/>
            <person name="Guthke R."/>
            <person name="Scherlach K."/>
            <person name="Martin K."/>
            <person name="Brakhage A.A."/>
            <person name="Petzke L."/>
            <person name="Valiante V."/>
        </authorList>
    </citation>
    <scope>NUCLEOTIDE SEQUENCE [LARGE SCALE GENOMIC DNA]</scope>
    <source>
        <strain evidence="9">SF006504</strain>
    </source>
</reference>
<evidence type="ECO:0000256" key="3">
    <source>
        <dbReference type="ARBA" id="ARBA00023125"/>
    </source>
</evidence>
<name>A0A0U5G3W2_ASPCI</name>
<dbReference type="Gene3D" id="4.10.280.10">
    <property type="entry name" value="Helix-loop-helix DNA-binding domain"/>
    <property type="match status" value="1"/>
</dbReference>
<evidence type="ECO:0000313" key="9">
    <source>
        <dbReference type="Proteomes" id="UP000054771"/>
    </source>
</evidence>
<keyword evidence="9" id="KW-1185">Reference proteome</keyword>
<dbReference type="PANTHER" id="PTHR15741:SF27">
    <property type="entry name" value="TRANSCRIPTION FACTOR AP-4"/>
    <property type="match status" value="1"/>
</dbReference>
<dbReference type="InterPro" id="IPR052207">
    <property type="entry name" value="Max-like/E-box_TFs"/>
</dbReference>
<keyword evidence="2" id="KW-0805">Transcription regulation</keyword>
<dbReference type="SUPFAM" id="SSF47459">
    <property type="entry name" value="HLH, helix-loop-helix DNA-binding domain"/>
    <property type="match status" value="1"/>
</dbReference>
<feature type="domain" description="BHLH" evidence="7">
    <location>
        <begin position="272"/>
        <end position="323"/>
    </location>
</feature>
<comment type="subcellular location">
    <subcellularLocation>
        <location evidence="1">Nucleus</location>
    </subcellularLocation>
</comment>
<dbReference type="EMBL" id="CDMC01000005">
    <property type="protein sequence ID" value="CEL05230.1"/>
    <property type="molecule type" value="Genomic_DNA"/>
</dbReference>
<evidence type="ECO:0000256" key="5">
    <source>
        <dbReference type="ARBA" id="ARBA00023242"/>
    </source>
</evidence>
<gene>
    <name evidence="8" type="ORF">ASPCAL06349</name>
</gene>
<dbReference type="GO" id="GO:0000981">
    <property type="term" value="F:DNA-binding transcription factor activity, RNA polymerase II-specific"/>
    <property type="evidence" value="ECO:0007669"/>
    <property type="project" value="TreeGrafter"/>
</dbReference>
<dbReference type="GO" id="GO:0005634">
    <property type="term" value="C:nucleus"/>
    <property type="evidence" value="ECO:0007669"/>
    <property type="project" value="UniProtKB-SubCell"/>
</dbReference>
<keyword evidence="3" id="KW-0238">DNA-binding</keyword>
<dbReference type="PANTHER" id="PTHR15741">
    <property type="entry name" value="BASIC HELIX-LOOP-HELIX ZIP TRANSCRIPTION FACTOR"/>
    <property type="match status" value="1"/>
</dbReference>
<dbReference type="AlphaFoldDB" id="A0A0U5G3W2"/>
<feature type="region of interest" description="Disordered" evidence="6">
    <location>
        <begin position="235"/>
        <end position="273"/>
    </location>
</feature>
<evidence type="ECO:0000256" key="1">
    <source>
        <dbReference type="ARBA" id="ARBA00004123"/>
    </source>
</evidence>
<dbReference type="GO" id="GO:0000978">
    <property type="term" value="F:RNA polymerase II cis-regulatory region sequence-specific DNA binding"/>
    <property type="evidence" value="ECO:0007669"/>
    <property type="project" value="TreeGrafter"/>
</dbReference>
<evidence type="ECO:0000256" key="6">
    <source>
        <dbReference type="SAM" id="MobiDB-lite"/>
    </source>
</evidence>
<proteinExistence type="predicted"/>
<sequence length="345" mass="39030">MGERVDAGVQVPRKTAASMICPNSPEPSGAGSHTSAQPMRSWRDCTRCAFFCPIYQGTLFPITIWVILSFLGSIETEGPFGFQFFETQNLDLNTHQDAPSLPNPPCFHQPYRDRYASISSEDTQILQPEPKRPRRNVFHPSDPSPVDFAYVSSPESAVPSHQILPSQRDTHTPGLTSPSPTTHDPQPPSHSLSWGSDPSFGPEGYSPHPDTPTHDAMENNLTELYMSWVDFSVEEPQDATEAERAQPELDNVGGRRRSFREERGDGARPSSRRRLQHILSERNRRTQQSKLYDEICALVPGVCPKRRRKSEVLMRAAEWLGELTEGNRRLMEQLEYLKEDESERM</sequence>
<keyword evidence="5" id="KW-0539">Nucleus</keyword>
<evidence type="ECO:0000259" key="7">
    <source>
        <dbReference type="PROSITE" id="PS50888"/>
    </source>
</evidence>
<evidence type="ECO:0000256" key="4">
    <source>
        <dbReference type="ARBA" id="ARBA00023163"/>
    </source>
</evidence>
<dbReference type="OrthoDB" id="5778525at2759"/>
<protein>
    <recommendedName>
        <fullName evidence="7">BHLH domain-containing protein</fullName>
    </recommendedName>
</protein>
<dbReference type="GO" id="GO:0046983">
    <property type="term" value="F:protein dimerization activity"/>
    <property type="evidence" value="ECO:0007669"/>
    <property type="project" value="InterPro"/>
</dbReference>
<feature type="region of interest" description="Disordered" evidence="6">
    <location>
        <begin position="121"/>
        <end position="216"/>
    </location>
</feature>
<dbReference type="STRING" id="454130.A0A0U5G3W2"/>
<dbReference type="Proteomes" id="UP000054771">
    <property type="component" value="Unassembled WGS sequence"/>
</dbReference>
<dbReference type="InterPro" id="IPR011598">
    <property type="entry name" value="bHLH_dom"/>
</dbReference>
<organism evidence="8 9">
    <name type="scientific">Aspergillus calidoustus</name>
    <dbReference type="NCBI Taxonomy" id="454130"/>
    <lineage>
        <taxon>Eukaryota</taxon>
        <taxon>Fungi</taxon>
        <taxon>Dikarya</taxon>
        <taxon>Ascomycota</taxon>
        <taxon>Pezizomycotina</taxon>
        <taxon>Eurotiomycetes</taxon>
        <taxon>Eurotiomycetidae</taxon>
        <taxon>Eurotiales</taxon>
        <taxon>Aspergillaceae</taxon>
        <taxon>Aspergillus</taxon>
        <taxon>Aspergillus subgen. Nidulantes</taxon>
    </lineage>
</organism>
<evidence type="ECO:0000256" key="2">
    <source>
        <dbReference type="ARBA" id="ARBA00023015"/>
    </source>
</evidence>
<dbReference type="CDD" id="cd11404">
    <property type="entry name" value="bHLHzip_Mlx_like"/>
    <property type="match status" value="1"/>
</dbReference>
<feature type="compositionally biased region" description="Polar residues" evidence="6">
    <location>
        <begin position="163"/>
        <end position="196"/>
    </location>
</feature>
<accession>A0A0U5G3W2</accession>
<evidence type="ECO:0000313" key="8">
    <source>
        <dbReference type="EMBL" id="CEL05230.1"/>
    </source>
</evidence>
<dbReference type="InterPro" id="IPR036638">
    <property type="entry name" value="HLH_DNA-bd_sf"/>
</dbReference>
<dbReference type="Pfam" id="PF00010">
    <property type="entry name" value="HLH"/>
    <property type="match status" value="1"/>
</dbReference>
<keyword evidence="4" id="KW-0804">Transcription</keyword>